<evidence type="ECO:0000313" key="1">
    <source>
        <dbReference type="EMBL" id="OWZ15769.1"/>
    </source>
</evidence>
<sequence length="57" mass="6422">MKKTKTMTAEGYDSQFQPLVQLEKWVPPGDGVPMTVGNQYRYFSAGMPRSWQASVVP</sequence>
<proteinExistence type="predicted"/>
<gene>
    <name evidence="1" type="ORF">PHMEG_00010530</name>
</gene>
<reference evidence="2" key="1">
    <citation type="submission" date="2017-03" db="EMBL/GenBank/DDBJ databases">
        <title>Phytopthora megakarya and P. palmivora, two closely related causual agents of cacao black pod achieved similar genome size and gene model numbers by different mechanisms.</title>
        <authorList>
            <person name="Ali S."/>
            <person name="Shao J."/>
            <person name="Larry D.J."/>
            <person name="Kronmiller B."/>
            <person name="Shen D."/>
            <person name="Strem M.D."/>
            <person name="Melnick R.L."/>
            <person name="Guiltinan M.J."/>
            <person name="Tyler B.M."/>
            <person name="Meinhardt L.W."/>
            <person name="Bailey B.A."/>
        </authorList>
    </citation>
    <scope>NUCLEOTIDE SEQUENCE [LARGE SCALE GENOMIC DNA]</scope>
    <source>
        <strain evidence="2">zdho120</strain>
    </source>
</reference>
<keyword evidence="2" id="KW-1185">Reference proteome</keyword>
<evidence type="ECO:0000313" key="2">
    <source>
        <dbReference type="Proteomes" id="UP000198211"/>
    </source>
</evidence>
<organism evidence="1 2">
    <name type="scientific">Phytophthora megakarya</name>
    <dbReference type="NCBI Taxonomy" id="4795"/>
    <lineage>
        <taxon>Eukaryota</taxon>
        <taxon>Sar</taxon>
        <taxon>Stramenopiles</taxon>
        <taxon>Oomycota</taxon>
        <taxon>Peronosporomycetes</taxon>
        <taxon>Peronosporales</taxon>
        <taxon>Peronosporaceae</taxon>
        <taxon>Phytophthora</taxon>
    </lineage>
</organism>
<name>A0A225WF73_9STRA</name>
<dbReference type="AlphaFoldDB" id="A0A225WF73"/>
<accession>A0A225WF73</accession>
<comment type="caution">
    <text evidence="1">The sequence shown here is derived from an EMBL/GenBank/DDBJ whole genome shotgun (WGS) entry which is preliminary data.</text>
</comment>
<dbReference type="EMBL" id="NBNE01001057">
    <property type="protein sequence ID" value="OWZ15769.1"/>
    <property type="molecule type" value="Genomic_DNA"/>
</dbReference>
<dbReference type="Proteomes" id="UP000198211">
    <property type="component" value="Unassembled WGS sequence"/>
</dbReference>
<protein>
    <submittedName>
        <fullName evidence="1">Uncharacterized protein</fullName>
    </submittedName>
</protein>